<evidence type="ECO:0000256" key="3">
    <source>
        <dbReference type="SAM" id="MobiDB-lite"/>
    </source>
</evidence>
<organism evidence="4 5">
    <name type="scientific">Panicum miliaceum</name>
    <name type="common">Proso millet</name>
    <name type="synonym">Broomcorn millet</name>
    <dbReference type="NCBI Taxonomy" id="4540"/>
    <lineage>
        <taxon>Eukaryota</taxon>
        <taxon>Viridiplantae</taxon>
        <taxon>Streptophyta</taxon>
        <taxon>Embryophyta</taxon>
        <taxon>Tracheophyta</taxon>
        <taxon>Spermatophyta</taxon>
        <taxon>Magnoliopsida</taxon>
        <taxon>Liliopsida</taxon>
        <taxon>Poales</taxon>
        <taxon>Poaceae</taxon>
        <taxon>PACMAD clade</taxon>
        <taxon>Panicoideae</taxon>
        <taxon>Panicodae</taxon>
        <taxon>Paniceae</taxon>
        <taxon>Panicinae</taxon>
        <taxon>Panicum</taxon>
        <taxon>Panicum sect. Panicum</taxon>
    </lineage>
</organism>
<evidence type="ECO:0008006" key="6">
    <source>
        <dbReference type="Google" id="ProtNLM"/>
    </source>
</evidence>
<dbReference type="GO" id="GO:0098542">
    <property type="term" value="P:defense response to other organism"/>
    <property type="evidence" value="ECO:0007669"/>
    <property type="project" value="InterPro"/>
</dbReference>
<keyword evidence="2" id="KW-0472">Membrane</keyword>
<gene>
    <name evidence="4" type="ORF">C2845_PM01G05900</name>
</gene>
<protein>
    <recommendedName>
        <fullName evidence="6">Late embryogenesis abundant protein LEA-2 subgroup domain-containing protein</fullName>
    </recommendedName>
</protein>
<comment type="caution">
    <text evidence="4">The sequence shown here is derived from an EMBL/GenBank/DDBJ whole genome shotgun (WGS) entry which is preliminary data.</text>
</comment>
<dbReference type="EMBL" id="PQIB02000001">
    <property type="protein sequence ID" value="RLN39010.1"/>
    <property type="molecule type" value="Genomic_DNA"/>
</dbReference>
<name>A0A3L6TFM2_PANMI</name>
<evidence type="ECO:0000256" key="1">
    <source>
        <dbReference type="ARBA" id="ARBA00004370"/>
    </source>
</evidence>
<evidence type="ECO:0000313" key="5">
    <source>
        <dbReference type="Proteomes" id="UP000275267"/>
    </source>
</evidence>
<evidence type="ECO:0000313" key="4">
    <source>
        <dbReference type="EMBL" id="RLN39010.1"/>
    </source>
</evidence>
<accession>A0A3L6TFM2</accession>
<dbReference type="OrthoDB" id="996955at2759"/>
<reference evidence="5" key="1">
    <citation type="journal article" date="2019" name="Nat. Commun.">
        <title>The genome of broomcorn millet.</title>
        <authorList>
            <person name="Zou C."/>
            <person name="Miki D."/>
            <person name="Li D."/>
            <person name="Tang Q."/>
            <person name="Xiao L."/>
            <person name="Rajput S."/>
            <person name="Deng P."/>
            <person name="Jia W."/>
            <person name="Huang R."/>
            <person name="Zhang M."/>
            <person name="Sun Y."/>
            <person name="Hu J."/>
            <person name="Fu X."/>
            <person name="Schnable P.S."/>
            <person name="Li F."/>
            <person name="Zhang H."/>
            <person name="Feng B."/>
            <person name="Zhu X."/>
            <person name="Liu R."/>
            <person name="Schnable J.C."/>
            <person name="Zhu J.-K."/>
            <person name="Zhang H."/>
        </authorList>
    </citation>
    <scope>NUCLEOTIDE SEQUENCE [LARGE SCALE GENOMIC DNA]</scope>
</reference>
<dbReference type="STRING" id="4540.A0A3L6TFM2"/>
<dbReference type="GO" id="GO:0005886">
    <property type="term" value="C:plasma membrane"/>
    <property type="evidence" value="ECO:0007669"/>
    <property type="project" value="TreeGrafter"/>
</dbReference>
<dbReference type="PANTHER" id="PTHR31234:SF68">
    <property type="entry name" value="EXPRESSED PROTEIN"/>
    <property type="match status" value="1"/>
</dbReference>
<comment type="subcellular location">
    <subcellularLocation>
        <location evidence="1">Membrane</location>
    </subcellularLocation>
</comment>
<feature type="compositionally biased region" description="Low complexity" evidence="3">
    <location>
        <begin position="12"/>
        <end position="21"/>
    </location>
</feature>
<proteinExistence type="predicted"/>
<evidence type="ECO:0000256" key="2">
    <source>
        <dbReference type="ARBA" id="ARBA00023136"/>
    </source>
</evidence>
<dbReference type="AlphaFoldDB" id="A0A3L6TFM2"/>
<dbReference type="PANTHER" id="PTHR31234">
    <property type="entry name" value="LATE EMBRYOGENESIS ABUNDANT (LEA) HYDROXYPROLINE-RICH GLYCOPROTEIN FAMILY"/>
    <property type="match status" value="1"/>
</dbReference>
<sequence length="260" mass="27247">MAERALPPASPEPASSTVSTAFGSPLEPAAAAAPAPAHDTYVVHVQKDQICRVPPPENAYLAERYRNARGGGGGGGAKKQEGPACSPCVARTLGALLLGAAVAISLVVLRPGVPSFSIDRLTSRPPPRADYDFFLTAVNPNKMTALWYRSGSAVLLHKGRTLAKGDVGQPAEGGEDVTDFSMLLRGVPHDGHTPRAVDKALGGSREHLALQLEVGVRVQVHVGALGFGQRRLVVRCEIGAAGLRKDVHISSQNCRSSFVN</sequence>
<keyword evidence="5" id="KW-1185">Reference proteome</keyword>
<dbReference type="InterPro" id="IPR044839">
    <property type="entry name" value="NDR1-like"/>
</dbReference>
<dbReference type="Proteomes" id="UP000275267">
    <property type="component" value="Unassembled WGS sequence"/>
</dbReference>
<feature type="region of interest" description="Disordered" evidence="3">
    <location>
        <begin position="1"/>
        <end position="22"/>
    </location>
</feature>